<dbReference type="Proteomes" id="UP000052023">
    <property type="component" value="Unassembled WGS sequence"/>
</dbReference>
<dbReference type="EMBL" id="LLYA01000167">
    <property type="protein sequence ID" value="KRR22158.1"/>
    <property type="molecule type" value="Genomic_DNA"/>
</dbReference>
<dbReference type="OrthoDB" id="6065087at2"/>
<feature type="region of interest" description="Disordered" evidence="1">
    <location>
        <begin position="280"/>
        <end position="307"/>
    </location>
</feature>
<feature type="compositionally biased region" description="Basic and acidic residues" evidence="1">
    <location>
        <begin position="296"/>
        <end position="307"/>
    </location>
</feature>
<proteinExistence type="predicted"/>
<reference evidence="2 3" key="1">
    <citation type="submission" date="2014-03" db="EMBL/GenBank/DDBJ databases">
        <title>Bradyrhizobium valentinum sp. nov., isolated from effective nodules of Lupinus mariae-josephae, a lupine endemic of basic-lime soils in Eastern Spain.</title>
        <authorList>
            <person name="Duran D."/>
            <person name="Rey L."/>
            <person name="Navarro A."/>
            <person name="Busquets A."/>
            <person name="Imperial J."/>
            <person name="Ruiz-Argueso T."/>
        </authorList>
    </citation>
    <scope>NUCLEOTIDE SEQUENCE [LARGE SCALE GENOMIC DNA]</scope>
    <source>
        <strain evidence="2 3">Ro19</strain>
    </source>
</reference>
<dbReference type="RefSeq" id="WP_057845395.1">
    <property type="nucleotide sequence ID" value="NZ_LLYA01000167.1"/>
</dbReference>
<dbReference type="AlphaFoldDB" id="A0A0R3MRE3"/>
<protein>
    <recommendedName>
        <fullName evidence="4">Internal virion protein</fullName>
    </recommendedName>
</protein>
<organism evidence="2 3">
    <name type="scientific">Bradyrhizobium retamae</name>
    <dbReference type="NCBI Taxonomy" id="1300035"/>
    <lineage>
        <taxon>Bacteria</taxon>
        <taxon>Pseudomonadati</taxon>
        <taxon>Pseudomonadota</taxon>
        <taxon>Alphaproteobacteria</taxon>
        <taxon>Hyphomicrobiales</taxon>
        <taxon>Nitrobacteraceae</taxon>
        <taxon>Bradyrhizobium</taxon>
    </lineage>
</organism>
<feature type="region of interest" description="Disordered" evidence="1">
    <location>
        <begin position="1"/>
        <end position="39"/>
    </location>
</feature>
<gene>
    <name evidence="2" type="ORF">CQ13_29965</name>
</gene>
<keyword evidence="3" id="KW-1185">Reference proteome</keyword>
<evidence type="ECO:0008006" key="4">
    <source>
        <dbReference type="Google" id="ProtNLM"/>
    </source>
</evidence>
<accession>A0A0R3MRE3</accession>
<evidence type="ECO:0000313" key="3">
    <source>
        <dbReference type="Proteomes" id="UP000052023"/>
    </source>
</evidence>
<evidence type="ECO:0000313" key="2">
    <source>
        <dbReference type="EMBL" id="KRR22158.1"/>
    </source>
</evidence>
<evidence type="ECO:0000256" key="1">
    <source>
        <dbReference type="SAM" id="MobiDB-lite"/>
    </source>
</evidence>
<sequence>MAEFIDPVDDPTGLLPSAGTPPLITVSEQDTLGREPTSKTNRLEDEANTVVDGSSFVPDSVELFADSVSKSFTSGGNWAYELYKRAEREALSPPPDPTFKAQDFITRNRDRIPQELEMQYHLATSENEANLILSDMNDELRKQEILARRGGFSTFVAAGLAGIVDLDTPLAVLSGGASSAFKGGILATRWGKLASSAATGALTQAAAQTVAFEAGTTGDWTSIPAAGLGGLVFGAAGGGFRKNRTEHVTNDTVHAVTRDFDEYVADGAPLAQHDIRKEAHPHEDPYGSQAAAAKQTELRDQPKDMRGDFDDEEIIHIPADTEVGVGKTISLDELNPRAVPTGTTMRDIQGEEGGSIGARQMQSQGSVATIQSPRITQMITAARNWANRTGIVNEYNDKYVGVAANGAAGDAVAKWASRMHDMIAASPMATDFDRLWRSGSIVAQRLSYDLLESASGIVRNNRSAANLMEMYKNQLGIVSQHYDVTRKLWDKENGISTFDSFKPEHRQRFNREVQAEMAGRAYDPPGTDRGTPPSIKLAADAIDDFHKKDVEIGKGRPGEGSIKGYEFFDHYSGYMPQKWNGASMEKMIHAGKSVDDIIAAVAEAYVRQHNMKYDDAKVYASAVVNRARRNEQGMDTNLIGILQGDGKEFLSDTLRANGVSASETARLIDKLTGEAAVRGQQGHTKQRIDIDMRFTASNGVSMLDLVDNDVGGMLAQRVRNTAGAAALARKGIASRSDIAAIKEAILAEQAARGPSVMSNGSKLDKFNDLVDRDKHLTGDDIDALFSNFLGGAIAGGLSPFYASMKKLTNLVLLPQLGLTQMSELGAQMSSVGLKRWFEHAGGAMRGNAINPQSELSKELRHMGVMVPENRYFRNDLNLDMDRQGPGSSWFAQKMQSTLNSAQHLQGYTSLYFQVRNFQQRVAVTSAADKIMRNMAGLANDLSAARAADIGLDPALYARIQRLYVNPSVGGRRAAAVEFRDGSLYKANFHKWNPKDAEDFTLALNRHVNQVVQKAMAGESSILFHKDGIASLFFHMKTFSLLAVEKQALRNVRLQDGQAVGTFFAGLTTAAAAYAVKQGINGNTQNMTLDKIARGAIGYSNMTGWMPMWSDPVAEMLGLEALKLNTFGGTRGQPGTILSTPASLSALNSMLNIPAIAGHAVTGNWSNNDVRALQATPIIGKAYGITYFLNSLKD</sequence>
<comment type="caution">
    <text evidence="2">The sequence shown here is derived from an EMBL/GenBank/DDBJ whole genome shotgun (WGS) entry which is preliminary data.</text>
</comment>
<name>A0A0R3MRE3_9BRAD</name>